<keyword evidence="10" id="KW-0812">Transmembrane</keyword>
<dbReference type="InterPro" id="IPR025669">
    <property type="entry name" value="AAA_dom"/>
</dbReference>
<keyword evidence="10" id="KW-1133">Transmembrane helix</keyword>
<comment type="catalytic activity">
    <reaction evidence="8">
        <text>L-tyrosyl-[protein] + ATP = O-phospho-L-tyrosyl-[protein] + ADP + H(+)</text>
        <dbReference type="Rhea" id="RHEA:10596"/>
        <dbReference type="Rhea" id="RHEA-COMP:10136"/>
        <dbReference type="Rhea" id="RHEA-COMP:20101"/>
        <dbReference type="ChEBI" id="CHEBI:15378"/>
        <dbReference type="ChEBI" id="CHEBI:30616"/>
        <dbReference type="ChEBI" id="CHEBI:46858"/>
        <dbReference type="ChEBI" id="CHEBI:61978"/>
        <dbReference type="ChEBI" id="CHEBI:456216"/>
        <dbReference type="EC" id="2.7.10.2"/>
    </reaction>
</comment>
<keyword evidence="13" id="KW-1185">Reference proteome</keyword>
<evidence type="ECO:0000313" key="12">
    <source>
        <dbReference type="EMBL" id="BDL42792.1"/>
    </source>
</evidence>
<reference evidence="12" key="1">
    <citation type="submission" date="2022-06" db="EMBL/GenBank/DDBJ databases">
        <title>Akkermansia biwalacus sp. nov., an anaerobic mucin-degrading bacterium isolated from human intestine.</title>
        <authorList>
            <person name="Kobayashi Y."/>
            <person name="Inoue S."/>
            <person name="Kawahara T."/>
            <person name="Kohda N."/>
        </authorList>
    </citation>
    <scope>NUCLEOTIDE SEQUENCE</scope>
    <source>
        <strain evidence="12">WON2089</strain>
    </source>
</reference>
<keyword evidence="3" id="KW-0808">Transferase</keyword>
<dbReference type="Proteomes" id="UP001062263">
    <property type="component" value="Chromosome"/>
</dbReference>
<evidence type="ECO:0000256" key="2">
    <source>
        <dbReference type="ARBA" id="ARBA00011903"/>
    </source>
</evidence>
<proteinExistence type="inferred from homology"/>
<keyword evidence="5" id="KW-0418">Kinase</keyword>
<dbReference type="Pfam" id="PF13614">
    <property type="entry name" value="AAA_31"/>
    <property type="match status" value="1"/>
</dbReference>
<dbReference type="SUPFAM" id="SSF52540">
    <property type="entry name" value="P-loop containing nucleoside triphosphate hydrolases"/>
    <property type="match status" value="1"/>
</dbReference>
<evidence type="ECO:0000256" key="10">
    <source>
        <dbReference type="SAM" id="Phobius"/>
    </source>
</evidence>
<evidence type="ECO:0000256" key="4">
    <source>
        <dbReference type="ARBA" id="ARBA00022741"/>
    </source>
</evidence>
<evidence type="ECO:0000256" key="3">
    <source>
        <dbReference type="ARBA" id="ARBA00022679"/>
    </source>
</evidence>
<accession>A0ABM7ZDI7</accession>
<keyword evidence="6" id="KW-0067">ATP-binding</keyword>
<dbReference type="EC" id="2.7.10.2" evidence="2"/>
<evidence type="ECO:0000259" key="11">
    <source>
        <dbReference type="Pfam" id="PF13614"/>
    </source>
</evidence>
<name>A0ABM7ZDI7_9BACT</name>
<keyword evidence="7" id="KW-0829">Tyrosine-protein kinase</keyword>
<dbReference type="EMBL" id="AP025943">
    <property type="protein sequence ID" value="BDL42792.1"/>
    <property type="molecule type" value="Genomic_DNA"/>
</dbReference>
<dbReference type="PANTHER" id="PTHR32309">
    <property type="entry name" value="TYROSINE-PROTEIN KINASE"/>
    <property type="match status" value="1"/>
</dbReference>
<dbReference type="CDD" id="cd05387">
    <property type="entry name" value="BY-kinase"/>
    <property type="match status" value="1"/>
</dbReference>
<keyword evidence="4" id="KW-0547">Nucleotide-binding</keyword>
<feature type="region of interest" description="Disordered" evidence="9">
    <location>
        <begin position="668"/>
        <end position="703"/>
    </location>
</feature>
<feature type="domain" description="AAA" evidence="11">
    <location>
        <begin position="484"/>
        <end position="628"/>
    </location>
</feature>
<evidence type="ECO:0000256" key="8">
    <source>
        <dbReference type="ARBA" id="ARBA00051245"/>
    </source>
</evidence>
<gene>
    <name evidence="12" type="ORF">Abiwalacus_03660</name>
</gene>
<dbReference type="PANTHER" id="PTHR32309:SF13">
    <property type="entry name" value="FERRIC ENTEROBACTIN TRANSPORT PROTEIN FEPE"/>
    <property type="match status" value="1"/>
</dbReference>
<dbReference type="InterPro" id="IPR027417">
    <property type="entry name" value="P-loop_NTPase"/>
</dbReference>
<feature type="compositionally biased region" description="Low complexity" evidence="9">
    <location>
        <begin position="668"/>
        <end position="677"/>
    </location>
</feature>
<evidence type="ECO:0000256" key="5">
    <source>
        <dbReference type="ARBA" id="ARBA00022777"/>
    </source>
</evidence>
<dbReference type="InterPro" id="IPR050445">
    <property type="entry name" value="Bact_polysacc_biosynth/exp"/>
</dbReference>
<evidence type="ECO:0000256" key="6">
    <source>
        <dbReference type="ARBA" id="ARBA00022840"/>
    </source>
</evidence>
<evidence type="ECO:0000256" key="1">
    <source>
        <dbReference type="ARBA" id="ARBA00007316"/>
    </source>
</evidence>
<dbReference type="NCBIfam" id="TIGR01007">
    <property type="entry name" value="eps_fam"/>
    <property type="match status" value="1"/>
</dbReference>
<evidence type="ECO:0000256" key="7">
    <source>
        <dbReference type="ARBA" id="ARBA00023137"/>
    </source>
</evidence>
<organism evidence="12 13">
    <name type="scientific">Akkermansia biwaensis</name>
    <dbReference type="NCBI Taxonomy" id="2946555"/>
    <lineage>
        <taxon>Bacteria</taxon>
        <taxon>Pseudomonadati</taxon>
        <taxon>Verrucomicrobiota</taxon>
        <taxon>Verrucomicrobiia</taxon>
        <taxon>Verrucomicrobiales</taxon>
        <taxon>Akkermansiaceae</taxon>
        <taxon>Akkermansia</taxon>
    </lineage>
</organism>
<comment type="similarity">
    <text evidence="1">Belongs to the CpsD/CapB family.</text>
</comment>
<sequence length="703" mass="78358">MLVLVISLVVTLLMPPSFRATSKFQIKRPRPVMGIGTGEDVVASSNITDNYIPMQYSVLTSSEVLKVVSKKLNLAAEWGMTDDLAATNLAGMIKVSPLRATDLVDVIVSGPDPKLVQNIAKAVPEAYKQDREMRENRLVETAIKSLQDVLREQEDIVNDKMMALKKLIAENDYLPSTMYRSGDNRSVMTGAMEDEDFRNSKAQLMKFEKDEQELAAYVAEVQRLPDDKLMDYVTNSDLLNAEILAADSLRKTYQEYMEKDKERENLKAQNLGPKHPKMVALQETANILKEKLNKELVGLRSSLRSKLEMVTASRVKWAKIVAQKEEDLRRHVMKMPVYEQTSREYDTALDQLKTLDARYKDEIARLRVPRESIEMYDNPLLPTAPYKPDVTLNLAVGAVAGLLLGMGLALLLEFMDTSVKTMEDVERALQVPVLGIIPKNVPILHSAGSLGPDAEAYRILRTNIEFNKKGLEEISLTFVSGSAGEGKTTTLCNLAYICAQGGYATLMIDADLRRSKLHRYYELDNEAGLTSYLLEDYPLEEVIFQTPVENLYVMPAGPVPFDPSGALNSRKFSELLQEVKQRFDIVLVDSPPILGVSDSAVIVSEVDMTLMVVQPRKLPLKALLRQKQVIESVGGNLAGVVMNNVDITSDHQYQYYTTYYSYYSAESGASGGNADASSLKKAERSGKAKELAATQSNDNEDLY</sequence>
<evidence type="ECO:0000313" key="13">
    <source>
        <dbReference type="Proteomes" id="UP001062263"/>
    </source>
</evidence>
<dbReference type="InterPro" id="IPR005702">
    <property type="entry name" value="Wzc-like_C"/>
</dbReference>
<feature type="compositionally biased region" description="Basic and acidic residues" evidence="9">
    <location>
        <begin position="678"/>
        <end position="690"/>
    </location>
</feature>
<evidence type="ECO:0000256" key="9">
    <source>
        <dbReference type="SAM" id="MobiDB-lite"/>
    </source>
</evidence>
<keyword evidence="10" id="KW-0472">Membrane</keyword>
<feature type="transmembrane region" description="Helical" evidence="10">
    <location>
        <begin position="390"/>
        <end position="412"/>
    </location>
</feature>
<dbReference type="Gene3D" id="3.40.50.300">
    <property type="entry name" value="P-loop containing nucleotide triphosphate hydrolases"/>
    <property type="match status" value="1"/>
</dbReference>
<protein>
    <recommendedName>
        <fullName evidence="2">non-specific protein-tyrosine kinase</fullName>
        <ecNumber evidence="2">2.7.10.2</ecNumber>
    </recommendedName>
</protein>